<dbReference type="RefSeq" id="WP_146008291.1">
    <property type="nucleotide sequence ID" value="NZ_CP142381.1"/>
</dbReference>
<dbReference type="GeneID" id="89686047"/>
<keyword evidence="2" id="KW-1185">Reference proteome</keyword>
<reference evidence="1 2" key="1">
    <citation type="submission" date="2021-05" db="EMBL/GenBank/DDBJ databases">
        <title>Draft Whole Genome Sequencing Of Biosensor Chromobacterium violaceum Strain CV026 Reveals A Regulatory RNA In Chromobacterium violaceum Phenotype Regulatory Network.</title>
        <authorList>
            <person name="Hong K.W."/>
            <person name="Chan K.G."/>
            <person name="Chang C.-Y."/>
        </authorList>
    </citation>
    <scope>NUCLEOTIDE SEQUENCE [LARGE SCALE GENOMIC DNA]</scope>
    <source>
        <strain evidence="1 2">ATCC 31532</strain>
    </source>
</reference>
<proteinExistence type="predicted"/>
<evidence type="ECO:0000313" key="1">
    <source>
        <dbReference type="EMBL" id="MBW8288019.1"/>
    </source>
</evidence>
<name>A0ABS7FD60_9NEIS</name>
<evidence type="ECO:0000313" key="2">
    <source>
        <dbReference type="Proteomes" id="UP000711178"/>
    </source>
</evidence>
<gene>
    <name evidence="1" type="ORF">KIF53_10320</name>
</gene>
<accession>A0ABS7FD60</accession>
<protein>
    <submittedName>
        <fullName evidence="1">Uncharacterized protein</fullName>
    </submittedName>
</protein>
<dbReference type="Proteomes" id="UP000711178">
    <property type="component" value="Unassembled WGS sequence"/>
</dbReference>
<dbReference type="EMBL" id="JAHDTB010000007">
    <property type="protein sequence ID" value="MBW8288019.1"/>
    <property type="molecule type" value="Genomic_DNA"/>
</dbReference>
<sequence>MENRIKDFPKLKVTADIASISDIHQACGMTRWIWVIGAFMQGCTSFDQDMQWAHIRIAKFAATRDLRHEVAHTCGEYHGDAMPRYVENWKHRVNWQPRTDNRCSPQYEAETYQHLYQALKQAGWQPCDEEHERLAQDRTRRGG</sequence>
<comment type="caution">
    <text evidence="1">The sequence shown here is derived from an EMBL/GenBank/DDBJ whole genome shotgun (WGS) entry which is preliminary data.</text>
</comment>
<organism evidence="1 2">
    <name type="scientific">Chromobacterium subtsugae</name>
    <dbReference type="NCBI Taxonomy" id="251747"/>
    <lineage>
        <taxon>Bacteria</taxon>
        <taxon>Pseudomonadati</taxon>
        <taxon>Pseudomonadota</taxon>
        <taxon>Betaproteobacteria</taxon>
        <taxon>Neisseriales</taxon>
        <taxon>Chromobacteriaceae</taxon>
        <taxon>Chromobacterium</taxon>
    </lineage>
</organism>